<name>A0ABY5PHN9_9ACTN</name>
<protein>
    <submittedName>
        <fullName evidence="5">Glycosyltransferase family 4 protein</fullName>
    </submittedName>
</protein>
<accession>A0ABY5PHN9</accession>
<proteinExistence type="predicted"/>
<dbReference type="PANTHER" id="PTHR46401:SF2">
    <property type="entry name" value="GLYCOSYLTRANSFERASE WBBK-RELATED"/>
    <property type="match status" value="1"/>
</dbReference>
<dbReference type="Gene3D" id="3.40.50.2000">
    <property type="entry name" value="Glycogen Phosphorylase B"/>
    <property type="match status" value="2"/>
</dbReference>
<dbReference type="Pfam" id="PF00534">
    <property type="entry name" value="Glycos_transf_1"/>
    <property type="match status" value="1"/>
</dbReference>
<sequence length="373" mass="38898">MHVAINAVFLAPPMGGVETYLRELCRGLLARPDAPQLTVLLNEDGYAKLRAEDWAGGAELVPLPRLGRSGLRSLSELTVLGAVADRRGADVVHSVAMTGPLVSRARRVVTIPDTVWISHPEDTMTHRLWRVVVPLVTRRAHRVVAISHAAGDEVRARLGVPADRLDVVPLGYGTPSAGVVADAADLRARLGLGDGPIVLNVGQKKPHRNLERLVAAFGAVRADVPDAVLVLPGPGNPEGEAAVRAAAARAGVTDAVVIPGFIEAADLEGLYAAAAAFVLPSLVEGFGLPVLEAMARGVPVACSRGSAPGEVAGDAAVTFDPTSVDEIAAAIRALLGDDALRARLVAAGPSRAGQFTWERCAEETLAVYHRALV</sequence>
<dbReference type="RefSeq" id="WP_353864619.1">
    <property type="nucleotide sequence ID" value="NZ_CP088295.1"/>
</dbReference>
<evidence type="ECO:0000313" key="5">
    <source>
        <dbReference type="EMBL" id="UUY04126.1"/>
    </source>
</evidence>
<keyword evidence="2" id="KW-0808">Transferase</keyword>
<gene>
    <name evidence="5" type="ORF">LRS13_00955</name>
</gene>
<feature type="domain" description="Glycosyl transferase family 1" evidence="3">
    <location>
        <begin position="187"/>
        <end position="349"/>
    </location>
</feature>
<dbReference type="CDD" id="cd03809">
    <property type="entry name" value="GT4_MtfB-like"/>
    <property type="match status" value="1"/>
</dbReference>
<organism evidence="5 6">
    <name type="scientific">Svornostia abyssi</name>
    <dbReference type="NCBI Taxonomy" id="2898438"/>
    <lineage>
        <taxon>Bacteria</taxon>
        <taxon>Bacillati</taxon>
        <taxon>Actinomycetota</taxon>
        <taxon>Thermoleophilia</taxon>
        <taxon>Solirubrobacterales</taxon>
        <taxon>Baekduiaceae</taxon>
        <taxon>Svornostia</taxon>
    </lineage>
</organism>
<dbReference type="Pfam" id="PF13439">
    <property type="entry name" value="Glyco_transf_4"/>
    <property type="match status" value="1"/>
</dbReference>
<dbReference type="SUPFAM" id="SSF53756">
    <property type="entry name" value="UDP-Glycosyltransferase/glycogen phosphorylase"/>
    <property type="match status" value="1"/>
</dbReference>
<evidence type="ECO:0000259" key="3">
    <source>
        <dbReference type="Pfam" id="PF00534"/>
    </source>
</evidence>
<reference evidence="6" key="1">
    <citation type="submission" date="2021-11" db="EMBL/GenBank/DDBJ databases">
        <title>Cultivation dependent microbiological survey of springs from the worlds oldest radium mine currently devoted to the extraction of radon-saturated water.</title>
        <authorList>
            <person name="Kapinusova G."/>
            <person name="Smrhova T."/>
            <person name="Strejcek M."/>
            <person name="Suman J."/>
            <person name="Jani K."/>
            <person name="Pajer P."/>
            <person name="Uhlik O."/>
        </authorList>
    </citation>
    <scope>NUCLEOTIDE SEQUENCE [LARGE SCALE GENOMIC DNA]</scope>
    <source>
        <strain evidence="6">J379</strain>
    </source>
</reference>
<dbReference type="Proteomes" id="UP001058860">
    <property type="component" value="Chromosome"/>
</dbReference>
<keyword evidence="6" id="KW-1185">Reference proteome</keyword>
<dbReference type="PANTHER" id="PTHR46401">
    <property type="entry name" value="GLYCOSYLTRANSFERASE WBBK-RELATED"/>
    <property type="match status" value="1"/>
</dbReference>
<keyword evidence="1" id="KW-0328">Glycosyltransferase</keyword>
<evidence type="ECO:0000259" key="4">
    <source>
        <dbReference type="Pfam" id="PF13439"/>
    </source>
</evidence>
<evidence type="ECO:0000256" key="1">
    <source>
        <dbReference type="ARBA" id="ARBA00022676"/>
    </source>
</evidence>
<dbReference type="InterPro" id="IPR028098">
    <property type="entry name" value="Glyco_trans_4-like_N"/>
</dbReference>
<evidence type="ECO:0000256" key="2">
    <source>
        <dbReference type="ARBA" id="ARBA00022679"/>
    </source>
</evidence>
<feature type="domain" description="Glycosyltransferase subfamily 4-like N-terminal" evidence="4">
    <location>
        <begin position="14"/>
        <end position="171"/>
    </location>
</feature>
<evidence type="ECO:0000313" key="6">
    <source>
        <dbReference type="Proteomes" id="UP001058860"/>
    </source>
</evidence>
<dbReference type="InterPro" id="IPR001296">
    <property type="entry name" value="Glyco_trans_1"/>
</dbReference>
<dbReference type="EMBL" id="CP088295">
    <property type="protein sequence ID" value="UUY04126.1"/>
    <property type="molecule type" value="Genomic_DNA"/>
</dbReference>